<accession>A0A1Y2KA89</accession>
<organism evidence="2 3">
    <name type="scientific">Magnetofaba australis IT-1</name>
    <dbReference type="NCBI Taxonomy" id="1434232"/>
    <lineage>
        <taxon>Bacteria</taxon>
        <taxon>Pseudomonadati</taxon>
        <taxon>Pseudomonadota</taxon>
        <taxon>Magnetococcia</taxon>
        <taxon>Magnetococcales</taxon>
        <taxon>Magnetococcaceae</taxon>
        <taxon>Magnetofaba</taxon>
    </lineage>
</organism>
<evidence type="ECO:0000313" key="3">
    <source>
        <dbReference type="Proteomes" id="UP000194003"/>
    </source>
</evidence>
<dbReference type="AlphaFoldDB" id="A0A1Y2KA89"/>
<sequence length="330" mass="36997">MSRLANKRILVTGGAGFIGSHLTRQLVNLGAEVAVTVKYNSVIDNARIVDLWDKVHVIEADLRNLDSLKQIADYKPQIVFHLAAYNHVGDSFLHINEALDANIKGTANVMQTWEGYERFVYIATSEVYGYQTGFPFTETMTPNPISPYSVGKYGGEQYARLFMEQRGMPIVILRPFNAFGPYQSARAVIPELIQLCLEGRPVKTTQGKQTREFNFVTNLTEGMALAGEADGAIGQTINIGSGEEIAIRDLVKKIHALTGSSSELQIGALPDRPTEIWRMAADNRRAKEILGWEPQVDFETGLLRTIEWFQAFVHAYRNTDSELWKLATWR</sequence>
<dbReference type="OrthoDB" id="9801785at2"/>
<dbReference type="Proteomes" id="UP000194003">
    <property type="component" value="Unassembled WGS sequence"/>
</dbReference>
<dbReference type="RefSeq" id="WP_085440575.1">
    <property type="nucleotide sequence ID" value="NZ_LVJN01000015.1"/>
</dbReference>
<gene>
    <name evidence="2" type="ORF">MAIT1_00294</name>
</gene>
<feature type="domain" description="NAD(P)-binding" evidence="1">
    <location>
        <begin position="10"/>
        <end position="302"/>
    </location>
</feature>
<dbReference type="InterPro" id="IPR036291">
    <property type="entry name" value="NAD(P)-bd_dom_sf"/>
</dbReference>
<dbReference type="Pfam" id="PF16363">
    <property type="entry name" value="GDP_Man_Dehyd"/>
    <property type="match status" value="1"/>
</dbReference>
<reference evidence="2 3" key="1">
    <citation type="journal article" date="2016" name="BMC Genomics">
        <title>Combined genomic and structural analyses of a cultured magnetotactic bacterium reveals its niche adaptation to a dynamic environment.</title>
        <authorList>
            <person name="Araujo A.C."/>
            <person name="Morillo V."/>
            <person name="Cypriano J."/>
            <person name="Teixeira L.C."/>
            <person name="Leao P."/>
            <person name="Lyra S."/>
            <person name="Almeida L.G."/>
            <person name="Bazylinski D.A."/>
            <person name="Vasconcellos A.T."/>
            <person name="Abreu F."/>
            <person name="Lins U."/>
        </authorList>
    </citation>
    <scope>NUCLEOTIDE SEQUENCE [LARGE SCALE GENOMIC DNA]</scope>
    <source>
        <strain evidence="2 3">IT-1</strain>
    </source>
</reference>
<evidence type="ECO:0000313" key="2">
    <source>
        <dbReference type="EMBL" id="OSM06834.1"/>
    </source>
</evidence>
<dbReference type="Gene3D" id="3.40.50.720">
    <property type="entry name" value="NAD(P)-binding Rossmann-like Domain"/>
    <property type="match status" value="1"/>
</dbReference>
<protein>
    <submittedName>
        <fullName evidence="2">Putative nucleoside-diphosphate-sugar epimerase</fullName>
    </submittedName>
</protein>
<dbReference type="STRING" id="1434232.MAIT1_00294"/>
<proteinExistence type="predicted"/>
<keyword evidence="3" id="KW-1185">Reference proteome</keyword>
<name>A0A1Y2KA89_9PROT</name>
<dbReference type="EMBL" id="LVJN01000015">
    <property type="protein sequence ID" value="OSM06834.1"/>
    <property type="molecule type" value="Genomic_DNA"/>
</dbReference>
<dbReference type="SUPFAM" id="SSF51735">
    <property type="entry name" value="NAD(P)-binding Rossmann-fold domains"/>
    <property type="match status" value="1"/>
</dbReference>
<dbReference type="PANTHER" id="PTHR43000">
    <property type="entry name" value="DTDP-D-GLUCOSE 4,6-DEHYDRATASE-RELATED"/>
    <property type="match status" value="1"/>
</dbReference>
<comment type="caution">
    <text evidence="2">The sequence shown here is derived from an EMBL/GenBank/DDBJ whole genome shotgun (WGS) entry which is preliminary data.</text>
</comment>
<dbReference type="InterPro" id="IPR016040">
    <property type="entry name" value="NAD(P)-bd_dom"/>
</dbReference>
<evidence type="ECO:0000259" key="1">
    <source>
        <dbReference type="Pfam" id="PF16363"/>
    </source>
</evidence>